<proteinExistence type="predicted"/>
<name>A0AAV4B6H9_9GAST</name>
<protein>
    <recommendedName>
        <fullName evidence="3">Ig-like domain-containing protein</fullName>
    </recommendedName>
</protein>
<dbReference type="EMBL" id="BLXT01004603">
    <property type="protein sequence ID" value="GFO15155.1"/>
    <property type="molecule type" value="Genomic_DNA"/>
</dbReference>
<dbReference type="Proteomes" id="UP000735302">
    <property type="component" value="Unassembled WGS sequence"/>
</dbReference>
<gene>
    <name evidence="1" type="ORF">PoB_004166000</name>
</gene>
<dbReference type="AlphaFoldDB" id="A0AAV4B6H9"/>
<sequence length="84" mass="9616">MEPRLNLDSDIVKEDQNVTATCRLYFGPGKSIIWHIERGKDQLTLRISDFGSLYEYDPTRSLPWKLLTVGGPGSPTCRFIFQIL</sequence>
<evidence type="ECO:0000313" key="2">
    <source>
        <dbReference type="Proteomes" id="UP000735302"/>
    </source>
</evidence>
<reference evidence="1 2" key="1">
    <citation type="journal article" date="2021" name="Elife">
        <title>Chloroplast acquisition without the gene transfer in kleptoplastic sea slugs, Plakobranchus ocellatus.</title>
        <authorList>
            <person name="Maeda T."/>
            <person name="Takahashi S."/>
            <person name="Yoshida T."/>
            <person name="Shimamura S."/>
            <person name="Takaki Y."/>
            <person name="Nagai Y."/>
            <person name="Toyoda A."/>
            <person name="Suzuki Y."/>
            <person name="Arimoto A."/>
            <person name="Ishii H."/>
            <person name="Satoh N."/>
            <person name="Nishiyama T."/>
            <person name="Hasebe M."/>
            <person name="Maruyama T."/>
            <person name="Minagawa J."/>
            <person name="Obokata J."/>
            <person name="Shigenobu S."/>
        </authorList>
    </citation>
    <scope>NUCLEOTIDE SEQUENCE [LARGE SCALE GENOMIC DNA]</scope>
</reference>
<comment type="caution">
    <text evidence="1">The sequence shown here is derived from an EMBL/GenBank/DDBJ whole genome shotgun (WGS) entry which is preliminary data.</text>
</comment>
<keyword evidence="2" id="KW-1185">Reference proteome</keyword>
<organism evidence="1 2">
    <name type="scientific">Plakobranchus ocellatus</name>
    <dbReference type="NCBI Taxonomy" id="259542"/>
    <lineage>
        <taxon>Eukaryota</taxon>
        <taxon>Metazoa</taxon>
        <taxon>Spiralia</taxon>
        <taxon>Lophotrochozoa</taxon>
        <taxon>Mollusca</taxon>
        <taxon>Gastropoda</taxon>
        <taxon>Heterobranchia</taxon>
        <taxon>Euthyneura</taxon>
        <taxon>Panpulmonata</taxon>
        <taxon>Sacoglossa</taxon>
        <taxon>Placobranchoidea</taxon>
        <taxon>Plakobranchidae</taxon>
        <taxon>Plakobranchus</taxon>
    </lineage>
</organism>
<accession>A0AAV4B6H9</accession>
<evidence type="ECO:0008006" key="3">
    <source>
        <dbReference type="Google" id="ProtNLM"/>
    </source>
</evidence>
<evidence type="ECO:0000313" key="1">
    <source>
        <dbReference type="EMBL" id="GFO15155.1"/>
    </source>
</evidence>